<dbReference type="HOGENOM" id="CLU_2979414_0_0_1"/>
<sequence length="58" mass="6276">MGVVVHRDTLRRGRGANLQILEERVALGLPTTVVNNEAVEQKEKALAELAQSAVPGRN</sequence>
<dbReference type="EMBL" id="KN838658">
    <property type="protein sequence ID" value="KIJ98913.1"/>
    <property type="molecule type" value="Genomic_DNA"/>
</dbReference>
<dbReference type="Proteomes" id="UP000054477">
    <property type="component" value="Unassembled WGS sequence"/>
</dbReference>
<organism evidence="1 2">
    <name type="scientific">Laccaria amethystina LaAM-08-1</name>
    <dbReference type="NCBI Taxonomy" id="1095629"/>
    <lineage>
        <taxon>Eukaryota</taxon>
        <taxon>Fungi</taxon>
        <taxon>Dikarya</taxon>
        <taxon>Basidiomycota</taxon>
        <taxon>Agaricomycotina</taxon>
        <taxon>Agaricomycetes</taxon>
        <taxon>Agaricomycetidae</taxon>
        <taxon>Agaricales</taxon>
        <taxon>Agaricineae</taxon>
        <taxon>Hydnangiaceae</taxon>
        <taxon>Laccaria</taxon>
    </lineage>
</organism>
<keyword evidence="2" id="KW-1185">Reference proteome</keyword>
<protein>
    <submittedName>
        <fullName evidence="1">Uncharacterized protein</fullName>
    </submittedName>
</protein>
<accession>A0A0C9XBR1</accession>
<evidence type="ECO:0000313" key="2">
    <source>
        <dbReference type="Proteomes" id="UP000054477"/>
    </source>
</evidence>
<reference evidence="2" key="2">
    <citation type="submission" date="2015-01" db="EMBL/GenBank/DDBJ databases">
        <title>Evolutionary Origins and Diversification of the Mycorrhizal Mutualists.</title>
        <authorList>
            <consortium name="DOE Joint Genome Institute"/>
            <consortium name="Mycorrhizal Genomics Consortium"/>
            <person name="Kohler A."/>
            <person name="Kuo A."/>
            <person name="Nagy L.G."/>
            <person name="Floudas D."/>
            <person name="Copeland A."/>
            <person name="Barry K.W."/>
            <person name="Cichocki N."/>
            <person name="Veneault-Fourrey C."/>
            <person name="LaButti K."/>
            <person name="Lindquist E.A."/>
            <person name="Lipzen A."/>
            <person name="Lundell T."/>
            <person name="Morin E."/>
            <person name="Murat C."/>
            <person name="Riley R."/>
            <person name="Ohm R."/>
            <person name="Sun H."/>
            <person name="Tunlid A."/>
            <person name="Henrissat B."/>
            <person name="Grigoriev I.V."/>
            <person name="Hibbett D.S."/>
            <person name="Martin F."/>
        </authorList>
    </citation>
    <scope>NUCLEOTIDE SEQUENCE [LARGE SCALE GENOMIC DNA]</scope>
    <source>
        <strain evidence="2">LaAM-08-1</strain>
    </source>
</reference>
<reference evidence="1 2" key="1">
    <citation type="submission" date="2014-04" db="EMBL/GenBank/DDBJ databases">
        <authorList>
            <consortium name="DOE Joint Genome Institute"/>
            <person name="Kuo A."/>
            <person name="Kohler A."/>
            <person name="Nagy L.G."/>
            <person name="Floudas D."/>
            <person name="Copeland A."/>
            <person name="Barry K.W."/>
            <person name="Cichocki N."/>
            <person name="Veneault-Fourrey C."/>
            <person name="LaButti K."/>
            <person name="Lindquist E.A."/>
            <person name="Lipzen A."/>
            <person name="Lundell T."/>
            <person name="Morin E."/>
            <person name="Murat C."/>
            <person name="Sun H."/>
            <person name="Tunlid A."/>
            <person name="Henrissat B."/>
            <person name="Grigoriev I.V."/>
            <person name="Hibbett D.S."/>
            <person name="Martin F."/>
            <person name="Nordberg H.P."/>
            <person name="Cantor M.N."/>
            <person name="Hua S.X."/>
        </authorList>
    </citation>
    <scope>NUCLEOTIDE SEQUENCE [LARGE SCALE GENOMIC DNA]</scope>
    <source>
        <strain evidence="1 2">LaAM-08-1</strain>
    </source>
</reference>
<dbReference type="OrthoDB" id="7961613at2759"/>
<dbReference type="AlphaFoldDB" id="A0A0C9XBR1"/>
<name>A0A0C9XBR1_9AGAR</name>
<proteinExistence type="predicted"/>
<gene>
    <name evidence="1" type="ORF">K443DRAFT_680354</name>
</gene>
<evidence type="ECO:0000313" key="1">
    <source>
        <dbReference type="EMBL" id="KIJ98913.1"/>
    </source>
</evidence>